<feature type="domain" description="ABC transmembrane type-1" evidence="9">
    <location>
        <begin position="69"/>
        <end position="271"/>
    </location>
</feature>
<evidence type="ECO:0000256" key="1">
    <source>
        <dbReference type="ARBA" id="ARBA00004651"/>
    </source>
</evidence>
<dbReference type="EMBL" id="CP035282">
    <property type="protein sequence ID" value="QAT63511.1"/>
    <property type="molecule type" value="Genomic_DNA"/>
</dbReference>
<keyword evidence="4 8" id="KW-1003">Cell membrane</keyword>
<keyword evidence="3" id="KW-0813">Transport</keyword>
<dbReference type="InterPro" id="IPR005672">
    <property type="entry name" value="Phosphate_PstA"/>
</dbReference>
<dbReference type="InterPro" id="IPR035906">
    <property type="entry name" value="MetI-like_sf"/>
</dbReference>
<dbReference type="OrthoDB" id="9785113at2"/>
<evidence type="ECO:0000256" key="8">
    <source>
        <dbReference type="RuleBase" id="RU363043"/>
    </source>
</evidence>
<dbReference type="NCBIfam" id="TIGR00974">
    <property type="entry name" value="3a0107s02c"/>
    <property type="match status" value="1"/>
</dbReference>
<dbReference type="Pfam" id="PF00528">
    <property type="entry name" value="BPD_transp_1"/>
    <property type="match status" value="1"/>
</dbReference>
<feature type="transmembrane region" description="Helical" evidence="8">
    <location>
        <begin position="20"/>
        <end position="44"/>
    </location>
</feature>
<proteinExistence type="inferred from homology"/>
<feature type="transmembrane region" description="Helical" evidence="8">
    <location>
        <begin position="253"/>
        <end position="271"/>
    </location>
</feature>
<dbReference type="SUPFAM" id="SSF161098">
    <property type="entry name" value="MetI-like"/>
    <property type="match status" value="1"/>
</dbReference>
<dbReference type="Proteomes" id="UP000287969">
    <property type="component" value="Chromosome"/>
</dbReference>
<evidence type="ECO:0000256" key="2">
    <source>
        <dbReference type="ARBA" id="ARBA00007069"/>
    </source>
</evidence>
<feature type="transmembrane region" description="Helical" evidence="8">
    <location>
        <begin position="114"/>
        <end position="132"/>
    </location>
</feature>
<keyword evidence="6 8" id="KW-1133">Transmembrane helix</keyword>
<keyword evidence="5 8" id="KW-0812">Transmembrane</keyword>
<dbReference type="CDD" id="cd06261">
    <property type="entry name" value="TM_PBP2"/>
    <property type="match status" value="1"/>
</dbReference>
<dbReference type="GO" id="GO:0005315">
    <property type="term" value="F:phosphate transmembrane transporter activity"/>
    <property type="evidence" value="ECO:0007669"/>
    <property type="project" value="InterPro"/>
</dbReference>
<dbReference type="InterPro" id="IPR000515">
    <property type="entry name" value="MetI-like"/>
</dbReference>
<keyword evidence="11" id="KW-1185">Reference proteome</keyword>
<name>A0A410QHS8_9FIRM</name>
<sequence length="281" mass="30131">MEHKNSIASTKRAEKFAFGIIKFCGIITIIILVAIIGKILINGIPHLSWDFLTKEPENMGREGGIFSVIITTIYLTLFSIVIAGPIGVCAAIFLTEYAKEGIILKIIRFGTESLAGVPSIIFGLFGYVFFVVALNLKYSIVSGGLTLTLMIIPTIIRTSEEAIKAVPVSYREGSLALGATKWQTIYKVVIPAAMPGIMTGIILGIGRVIGETAAVIFTAGSSLGLPESIWRPGRTMAVHLYILASEGLSQGNTYATATVLIITVLIINLIANKLMKKLSKA</sequence>
<dbReference type="PANTHER" id="PTHR43470">
    <property type="entry name" value="PHOSPHATE TRANSPORT SYSTEM PERMEASE PROTEIN PSTA-RELATED"/>
    <property type="match status" value="1"/>
</dbReference>
<evidence type="ECO:0000256" key="7">
    <source>
        <dbReference type="ARBA" id="ARBA00023136"/>
    </source>
</evidence>
<dbReference type="PROSITE" id="PS50928">
    <property type="entry name" value="ABC_TM1"/>
    <property type="match status" value="1"/>
</dbReference>
<evidence type="ECO:0000313" key="11">
    <source>
        <dbReference type="Proteomes" id="UP000287969"/>
    </source>
</evidence>
<feature type="transmembrane region" description="Helical" evidence="8">
    <location>
        <begin position="188"/>
        <end position="209"/>
    </location>
</feature>
<protein>
    <recommendedName>
        <fullName evidence="8">Phosphate transport system permease protein PstA</fullName>
    </recommendedName>
</protein>
<dbReference type="Gene3D" id="1.10.3720.10">
    <property type="entry name" value="MetI-like"/>
    <property type="match status" value="1"/>
</dbReference>
<evidence type="ECO:0000256" key="6">
    <source>
        <dbReference type="ARBA" id="ARBA00022989"/>
    </source>
</evidence>
<feature type="transmembrane region" description="Helical" evidence="8">
    <location>
        <begin position="64"/>
        <end position="94"/>
    </location>
</feature>
<keyword evidence="7 8" id="KW-0472">Membrane</keyword>
<dbReference type="GO" id="GO:0005886">
    <property type="term" value="C:plasma membrane"/>
    <property type="evidence" value="ECO:0007669"/>
    <property type="project" value="UniProtKB-SubCell"/>
</dbReference>
<evidence type="ECO:0000256" key="5">
    <source>
        <dbReference type="ARBA" id="ARBA00022692"/>
    </source>
</evidence>
<comment type="subcellular location">
    <subcellularLocation>
        <location evidence="1 8">Cell membrane</location>
        <topology evidence="1 8">Multi-pass membrane protein</topology>
    </subcellularLocation>
</comment>
<accession>A0A410QHS8</accession>
<evidence type="ECO:0000256" key="3">
    <source>
        <dbReference type="ARBA" id="ARBA00022448"/>
    </source>
</evidence>
<organism evidence="10 11">
    <name type="scientific">Acidilutibacter cellobiosedens</name>
    <dbReference type="NCBI Taxonomy" id="2507161"/>
    <lineage>
        <taxon>Bacteria</taxon>
        <taxon>Bacillati</taxon>
        <taxon>Bacillota</taxon>
        <taxon>Tissierellia</taxon>
        <taxon>Tissierellales</taxon>
        <taxon>Acidilutibacteraceae</taxon>
        <taxon>Acidilutibacter</taxon>
    </lineage>
</organism>
<feature type="transmembrane region" description="Helical" evidence="8">
    <location>
        <begin position="138"/>
        <end position="156"/>
    </location>
</feature>
<dbReference type="AlphaFoldDB" id="A0A410QHS8"/>
<dbReference type="GO" id="GO:0035435">
    <property type="term" value="P:phosphate ion transmembrane transport"/>
    <property type="evidence" value="ECO:0007669"/>
    <property type="project" value="InterPro"/>
</dbReference>
<evidence type="ECO:0000256" key="4">
    <source>
        <dbReference type="ARBA" id="ARBA00022475"/>
    </source>
</evidence>
<comment type="similarity">
    <text evidence="2 8">Belongs to the binding-protein-dependent transport system permease family. CysTW subfamily.</text>
</comment>
<evidence type="ECO:0000313" key="10">
    <source>
        <dbReference type="EMBL" id="QAT63511.1"/>
    </source>
</evidence>
<dbReference type="KEGG" id="spoa:EQM13_17605"/>
<reference evidence="11" key="1">
    <citation type="submission" date="2019-01" db="EMBL/GenBank/DDBJ databases">
        <title>Draft genomes of a novel of Sporanaerobacter strains.</title>
        <authorList>
            <person name="Ma S."/>
        </authorList>
    </citation>
    <scope>NUCLEOTIDE SEQUENCE [LARGE SCALE GENOMIC DNA]</scope>
    <source>
        <strain evidence="11">NJN-17</strain>
    </source>
</reference>
<dbReference type="PANTHER" id="PTHR43470:SF3">
    <property type="entry name" value="PHOSPHATE TRANSPORT SYSTEM PERMEASE PROTEIN PSTA-RELATED"/>
    <property type="match status" value="1"/>
</dbReference>
<evidence type="ECO:0000259" key="9">
    <source>
        <dbReference type="PROSITE" id="PS50928"/>
    </source>
</evidence>
<gene>
    <name evidence="10" type="primary">pstA</name>
    <name evidence="10" type="ORF">EQM13_17605</name>
</gene>